<gene>
    <name evidence="1" type="ORF">TBRA_LOCUS4617</name>
</gene>
<proteinExistence type="predicted"/>
<evidence type="ECO:0000313" key="1">
    <source>
        <dbReference type="EMBL" id="CAB0032690.1"/>
    </source>
</evidence>
<dbReference type="Proteomes" id="UP000479190">
    <property type="component" value="Unassembled WGS sequence"/>
</dbReference>
<accession>A0A6H5IAL1</accession>
<dbReference type="AlphaFoldDB" id="A0A6H5IAL1"/>
<dbReference type="EMBL" id="CADCXV010000687">
    <property type="protein sequence ID" value="CAB0032690.1"/>
    <property type="molecule type" value="Genomic_DNA"/>
</dbReference>
<keyword evidence="2" id="KW-1185">Reference proteome</keyword>
<evidence type="ECO:0000313" key="2">
    <source>
        <dbReference type="Proteomes" id="UP000479190"/>
    </source>
</evidence>
<name>A0A6H5IAL1_9HYME</name>
<organism evidence="1 2">
    <name type="scientific">Trichogramma brassicae</name>
    <dbReference type="NCBI Taxonomy" id="86971"/>
    <lineage>
        <taxon>Eukaryota</taxon>
        <taxon>Metazoa</taxon>
        <taxon>Ecdysozoa</taxon>
        <taxon>Arthropoda</taxon>
        <taxon>Hexapoda</taxon>
        <taxon>Insecta</taxon>
        <taxon>Pterygota</taxon>
        <taxon>Neoptera</taxon>
        <taxon>Endopterygota</taxon>
        <taxon>Hymenoptera</taxon>
        <taxon>Apocrita</taxon>
        <taxon>Proctotrupomorpha</taxon>
        <taxon>Chalcidoidea</taxon>
        <taxon>Trichogrammatidae</taxon>
        <taxon>Trichogramma</taxon>
    </lineage>
</organism>
<reference evidence="1 2" key="1">
    <citation type="submission" date="2020-02" db="EMBL/GenBank/DDBJ databases">
        <authorList>
            <person name="Ferguson B K."/>
        </authorList>
    </citation>
    <scope>NUCLEOTIDE SEQUENCE [LARGE SCALE GENOMIC DNA]</scope>
</reference>
<protein>
    <submittedName>
        <fullName evidence="1">Uncharacterized protein</fullName>
    </submittedName>
</protein>
<sequence>MNEFIIKLQWDIFAQMDTTVLRRVSITTSFRQQQQQQRWLWREHRSCPAVAAHTSSFVHPIDVLVLWQRGARILLKVYRCVHTHIHKIYVSLSLLLGT</sequence>